<dbReference type="SUPFAM" id="SSF48452">
    <property type="entry name" value="TPR-like"/>
    <property type="match status" value="1"/>
</dbReference>
<dbReference type="EMBL" id="MLJW01000005">
    <property type="protein sequence ID" value="OIR17346.1"/>
    <property type="molecule type" value="Genomic_DNA"/>
</dbReference>
<dbReference type="InterPro" id="IPR011990">
    <property type="entry name" value="TPR-like_helical_dom_sf"/>
</dbReference>
<comment type="caution">
    <text evidence="1">The sequence shown here is derived from an EMBL/GenBank/DDBJ whole genome shotgun (WGS) entry which is preliminary data.</text>
</comment>
<dbReference type="Gene3D" id="1.25.40.10">
    <property type="entry name" value="Tetratricopeptide repeat domain"/>
    <property type="match status" value="1"/>
</dbReference>
<sequence length="270" mass="28854">MMEAGLIVRPVIVLLCALLLLSACGHVEEMRSARQEQATEFNQRAQRAFQRGEYQTAAALYQNALQLDVAIENVNGIAVNTLNLARVSQVMGQPALAQRYLDSLLKDQALHYAPAHLAAAAVQSSLLSLQQDDEAGAGKWVEQAAAYCASDCTLGGVIDNARASIALHASDADTALHWSERGVSENRNASPLEYANSLRLAASAKLLKNDADAALHLAEEALAVDKSMGLPEKIRQDLLLAAQAHEKLGHAEQAAQCRDRAGRIAAASVK</sequence>
<evidence type="ECO:0008006" key="2">
    <source>
        <dbReference type="Google" id="ProtNLM"/>
    </source>
</evidence>
<reference evidence="1" key="1">
    <citation type="submission" date="2016-10" db="EMBL/GenBank/DDBJ databases">
        <title>Sequence of Gallionella enrichment culture.</title>
        <authorList>
            <person name="Poehlein A."/>
            <person name="Muehling M."/>
            <person name="Daniel R."/>
        </authorList>
    </citation>
    <scope>NUCLEOTIDE SEQUENCE</scope>
</reference>
<accession>A0A1J5T8Y5</accession>
<gene>
    <name evidence="1" type="ORF">GALL_23720</name>
</gene>
<proteinExistence type="predicted"/>
<protein>
    <recommendedName>
        <fullName evidence="2">Tetratricopeptide repeat protein</fullName>
    </recommendedName>
</protein>
<organism evidence="1">
    <name type="scientific">mine drainage metagenome</name>
    <dbReference type="NCBI Taxonomy" id="410659"/>
    <lineage>
        <taxon>unclassified sequences</taxon>
        <taxon>metagenomes</taxon>
        <taxon>ecological metagenomes</taxon>
    </lineage>
</organism>
<name>A0A1J5T8Y5_9ZZZZ</name>
<dbReference type="AlphaFoldDB" id="A0A1J5T8Y5"/>
<evidence type="ECO:0000313" key="1">
    <source>
        <dbReference type="EMBL" id="OIR17346.1"/>
    </source>
</evidence>